<feature type="region of interest" description="Disordered" evidence="1">
    <location>
        <begin position="1"/>
        <end position="67"/>
    </location>
</feature>
<dbReference type="InterPro" id="IPR012337">
    <property type="entry name" value="RNaseH-like_sf"/>
</dbReference>
<organism evidence="3 4">
    <name type="scientific">Astyanax mexicanus</name>
    <name type="common">Blind cave fish</name>
    <name type="synonym">Astyanax fasciatus mexicanus</name>
    <dbReference type="NCBI Taxonomy" id="7994"/>
    <lineage>
        <taxon>Eukaryota</taxon>
        <taxon>Metazoa</taxon>
        <taxon>Chordata</taxon>
        <taxon>Craniata</taxon>
        <taxon>Vertebrata</taxon>
        <taxon>Euteleostomi</taxon>
        <taxon>Actinopterygii</taxon>
        <taxon>Neopterygii</taxon>
        <taxon>Teleostei</taxon>
        <taxon>Ostariophysi</taxon>
        <taxon>Characiformes</taxon>
        <taxon>Characoidei</taxon>
        <taxon>Acestrorhamphidae</taxon>
        <taxon>Acestrorhamphinae</taxon>
        <taxon>Astyanax</taxon>
    </lineage>
</organism>
<feature type="compositionally biased region" description="Low complexity" evidence="1">
    <location>
        <begin position="45"/>
        <end position="63"/>
    </location>
</feature>
<evidence type="ECO:0000256" key="1">
    <source>
        <dbReference type="SAM" id="MobiDB-lite"/>
    </source>
</evidence>
<evidence type="ECO:0000313" key="3">
    <source>
        <dbReference type="EMBL" id="KAG9270141.1"/>
    </source>
</evidence>
<dbReference type="AlphaFoldDB" id="A0A8T2LMR2"/>
<dbReference type="SUPFAM" id="SSF53098">
    <property type="entry name" value="Ribonuclease H-like"/>
    <property type="match status" value="1"/>
</dbReference>
<dbReference type="SMART" id="SM00597">
    <property type="entry name" value="ZnF_TTF"/>
    <property type="match status" value="1"/>
</dbReference>
<evidence type="ECO:0000259" key="2">
    <source>
        <dbReference type="SMART" id="SM00597"/>
    </source>
</evidence>
<dbReference type="PANTHER" id="PTHR45749">
    <property type="match status" value="1"/>
</dbReference>
<feature type="compositionally biased region" description="Polar residues" evidence="1">
    <location>
        <begin position="13"/>
        <end position="42"/>
    </location>
</feature>
<feature type="compositionally biased region" description="Basic and acidic residues" evidence="1">
    <location>
        <begin position="1"/>
        <end position="12"/>
    </location>
</feature>
<proteinExistence type="predicted"/>
<evidence type="ECO:0000313" key="4">
    <source>
        <dbReference type="Proteomes" id="UP000752171"/>
    </source>
</evidence>
<dbReference type="OrthoDB" id="10047691at2759"/>
<dbReference type="PANTHER" id="PTHR45749:SF37">
    <property type="entry name" value="OS05G0311600 PROTEIN"/>
    <property type="match status" value="1"/>
</dbReference>
<protein>
    <submittedName>
        <fullName evidence="3">Zinc finger MYM-type protein 1-like</fullName>
    </submittedName>
</protein>
<feature type="domain" description="TTF-type" evidence="2">
    <location>
        <begin position="89"/>
        <end position="174"/>
    </location>
</feature>
<comment type="caution">
    <text evidence="3">The sequence shown here is derived from an EMBL/GenBank/DDBJ whole genome shotgun (WGS) entry which is preliminary data.</text>
</comment>
<dbReference type="InterPro" id="IPR006580">
    <property type="entry name" value="Znf_TTF"/>
</dbReference>
<gene>
    <name evidence="3" type="primary">ZMYM1</name>
    <name evidence="3" type="ORF">AMEX_G15058</name>
</gene>
<dbReference type="EMBL" id="JAICCE010000012">
    <property type="protein sequence ID" value="KAG9270141.1"/>
    <property type="molecule type" value="Genomic_DNA"/>
</dbReference>
<dbReference type="Proteomes" id="UP000752171">
    <property type="component" value="Unassembled WGS sequence"/>
</dbReference>
<reference evidence="3 4" key="1">
    <citation type="submission" date="2021-07" db="EMBL/GenBank/DDBJ databases">
        <authorList>
            <person name="Imarazene B."/>
            <person name="Zahm M."/>
            <person name="Klopp C."/>
            <person name="Cabau C."/>
            <person name="Beille S."/>
            <person name="Jouanno E."/>
            <person name="Castinel A."/>
            <person name="Lluch J."/>
            <person name="Gil L."/>
            <person name="Kuchtly C."/>
            <person name="Lopez Roques C."/>
            <person name="Donnadieu C."/>
            <person name="Parrinello H."/>
            <person name="Journot L."/>
            <person name="Du K."/>
            <person name="Schartl M."/>
            <person name="Retaux S."/>
            <person name="Guiguen Y."/>
        </authorList>
    </citation>
    <scope>NUCLEOTIDE SEQUENCE [LARGE SCALE GENOMIC DNA]</scope>
    <source>
        <strain evidence="3">Pach_M1</strain>
        <tissue evidence="3">Testis</tissue>
    </source>
</reference>
<dbReference type="InterPro" id="IPR025398">
    <property type="entry name" value="DUF4371"/>
</dbReference>
<name>A0A8T2LMR2_ASTMX</name>
<sequence>MDIRKWLRKENGSDGNTQRETTSNALSRVSLGETQSTVSIEPQTEAASASNSSESSAEIASNSPDDLGNDEPLQVCLKQFPKQLFKNDCFRSFSAGWYKDRNWLEYSQKADAAFCFPCRKFGGTDSVFTKTGFTNWRHATDKAKGLCRHANSKEHQACVAIWKEQQLRRSTDREISTLVYANQLARNRLYVSSIIDIIEFLVSNELPLRGTIDSLESRGEGGSGLFLSLFEYTLRQNSELAQAFSTIPRNSTYTSHDIQNEVIELMSNIVTEEIVKDIGESWFTIKVDGTKDPTGCENVSIILRYVDQSYTIRERLLSMVSTKHCDALSLTNVVLEELSNSGLCTDKILSQCYDGANVMSGREGGMQKLLQDKLKREVPYIHCFNHQLHLVVVHAMSSENTIEDFFDTCNALYKFLRKPTVSAQYSGEKLKRLLDQRWTGHLDTVSVILKSFNTLAELLSELETSRTCVDMKIEAAGLHKAITATNFKFIASMIHKVLGLLDPPNKLLQSERTDLITAVQLIQHASDCVRSLRTDAEFEKLWVNCGSTEPAPPKRKRVVATSLQQYVVEGSLGQHEDNNEQECKRLYFSTIDSVLGEMDARFNERNSQLMDGLSALDPGSPNFMDVGKVKPLLDLTKTDMVEAQFAVANQFLQTRLIGLDGEKLTLEKLLQKFSSVLEAMPCVLTAFTHALTFGASTALKNVFSEHRRSMLHKRKAQLIQLAFERDLSSKFHGEWKEKLLRRFSSTKRRLQLY</sequence>
<accession>A0A8T2LMR2</accession>
<dbReference type="Pfam" id="PF14291">
    <property type="entry name" value="DUF4371"/>
    <property type="match status" value="1"/>
</dbReference>